<dbReference type="PANTHER" id="PTHR43734:SF1">
    <property type="entry name" value="PHYTOENE DESATURASE"/>
    <property type="match status" value="1"/>
</dbReference>
<dbReference type="NCBIfam" id="TIGR02734">
    <property type="entry name" value="crtI_fam"/>
    <property type="match status" value="1"/>
</dbReference>
<keyword evidence="3 4" id="KW-0560">Oxidoreductase</keyword>
<sequence length="513" mass="57990">MATKRVVIIGAGMGGLAAAIRLRLMGFDVEVFEKNEGAGGRINRLRENGFTFDTGPTLLLMTDVYRDLFAAAGRNLDEELDLIHLDPNYRVHFGDGDSIKVSSNLPALIPELERIEPGVTPRFYRFMEDACHKYRLGRSEFVERDFEKARDFFGPRNLKLLLKTNAVGNYYRSVSKYFETDKLRQTFSFQTMYLGLSPFEAPAVYALLPYTELAEDGLWFPRGGMYELIEAMVRLARDLGVEIHLNSPVEEITVFGGKARGVRVNGEEVWADAVLANADLPYVYRSLLPRSVGEGDFKWRLRKREKLLYTASSFMLYLGLDRKLDHVSHHNVYLSARYRENFDQIFTKRRLPDDPSFYTNVPSRTDPNAAPAGMESLYVLVPTPHLNENVDWEHEGPRFKERIYDLLEERAGIEDIRRHVVYEKVKTPQNWLSDYNLEEGAAFGIGHGIFQVGYFRPPLASKTARGVYFVGASTRPGTGVPLVTIGAKLAAERVGRDLGVQPLASPKTAGVVE</sequence>
<dbReference type="InterPro" id="IPR014105">
    <property type="entry name" value="Carotenoid/retinoid_OxRdtase"/>
</dbReference>
<dbReference type="EMBL" id="CADCVG010000021">
    <property type="protein sequence ID" value="CAA9446589.1"/>
    <property type="molecule type" value="Genomic_DNA"/>
</dbReference>
<reference evidence="6" key="1">
    <citation type="submission" date="2020-02" db="EMBL/GenBank/DDBJ databases">
        <authorList>
            <person name="Meier V. D."/>
        </authorList>
    </citation>
    <scope>NUCLEOTIDE SEQUENCE</scope>
    <source>
        <strain evidence="6">AVDCRST_MAG14</strain>
    </source>
</reference>
<dbReference type="SUPFAM" id="SSF51905">
    <property type="entry name" value="FAD/NAD(P)-binding domain"/>
    <property type="match status" value="1"/>
</dbReference>
<dbReference type="Pfam" id="PF01593">
    <property type="entry name" value="Amino_oxidase"/>
    <property type="match status" value="1"/>
</dbReference>
<evidence type="ECO:0000313" key="6">
    <source>
        <dbReference type="EMBL" id="CAA9446589.1"/>
    </source>
</evidence>
<dbReference type="InterPro" id="IPR002937">
    <property type="entry name" value="Amino_oxidase"/>
</dbReference>
<dbReference type="GO" id="GO:0016491">
    <property type="term" value="F:oxidoreductase activity"/>
    <property type="evidence" value="ECO:0007669"/>
    <property type="project" value="UniProtKB-KW"/>
</dbReference>
<evidence type="ECO:0000256" key="3">
    <source>
        <dbReference type="ARBA" id="ARBA00023002"/>
    </source>
</evidence>
<evidence type="ECO:0000256" key="4">
    <source>
        <dbReference type="RuleBase" id="RU362075"/>
    </source>
</evidence>
<dbReference type="Gene3D" id="3.50.50.60">
    <property type="entry name" value="FAD/NAD(P)-binding domain"/>
    <property type="match status" value="2"/>
</dbReference>
<organism evidence="6">
    <name type="scientific">uncultured Rubrobacteraceae bacterium</name>
    <dbReference type="NCBI Taxonomy" id="349277"/>
    <lineage>
        <taxon>Bacteria</taxon>
        <taxon>Bacillati</taxon>
        <taxon>Actinomycetota</taxon>
        <taxon>Rubrobacteria</taxon>
        <taxon>Rubrobacterales</taxon>
        <taxon>Rubrobacteraceae</taxon>
        <taxon>environmental samples</taxon>
    </lineage>
</organism>
<protein>
    <submittedName>
        <fullName evidence="6">Phytoene dehydrogenase and related proteins</fullName>
    </submittedName>
</protein>
<proteinExistence type="inferred from homology"/>
<evidence type="ECO:0000256" key="2">
    <source>
        <dbReference type="ARBA" id="ARBA00022746"/>
    </source>
</evidence>
<comment type="pathway">
    <text evidence="1 4">Carotenoid biosynthesis.</text>
</comment>
<accession>A0A6J4QPB4</accession>
<comment type="similarity">
    <text evidence="4">Belongs to the carotenoid/retinoid oxidoreductase family.</text>
</comment>
<dbReference type="AlphaFoldDB" id="A0A6J4QPB4"/>
<evidence type="ECO:0000259" key="5">
    <source>
        <dbReference type="Pfam" id="PF01593"/>
    </source>
</evidence>
<keyword evidence="2 4" id="KW-0125">Carotenoid biosynthesis</keyword>
<dbReference type="InterPro" id="IPR036188">
    <property type="entry name" value="FAD/NAD-bd_sf"/>
</dbReference>
<dbReference type="GO" id="GO:0016117">
    <property type="term" value="P:carotenoid biosynthetic process"/>
    <property type="evidence" value="ECO:0007669"/>
    <property type="project" value="UniProtKB-KW"/>
</dbReference>
<evidence type="ECO:0000256" key="1">
    <source>
        <dbReference type="ARBA" id="ARBA00004829"/>
    </source>
</evidence>
<dbReference type="PANTHER" id="PTHR43734">
    <property type="entry name" value="PHYTOENE DESATURASE"/>
    <property type="match status" value="1"/>
</dbReference>
<gene>
    <name evidence="6" type="ORF">AVDCRST_MAG14-466</name>
</gene>
<name>A0A6J4QPB4_9ACTN</name>
<feature type="domain" description="Amine oxidase" evidence="5">
    <location>
        <begin position="13"/>
        <end position="494"/>
    </location>
</feature>